<dbReference type="Pfam" id="PF07859">
    <property type="entry name" value="Abhydrolase_3"/>
    <property type="match status" value="1"/>
</dbReference>
<feature type="transmembrane region" description="Helical" evidence="2">
    <location>
        <begin position="20"/>
        <end position="42"/>
    </location>
</feature>
<evidence type="ECO:0000259" key="3">
    <source>
        <dbReference type="Pfam" id="PF07859"/>
    </source>
</evidence>
<evidence type="ECO:0000313" key="4">
    <source>
        <dbReference type="EMBL" id="KAL1621395.1"/>
    </source>
</evidence>
<comment type="caution">
    <text evidence="4">The sequence shown here is derived from an EMBL/GenBank/DDBJ whole genome shotgun (WGS) entry which is preliminary data.</text>
</comment>
<organism evidence="4 5">
    <name type="scientific">Neofusicoccum ribis</name>
    <dbReference type="NCBI Taxonomy" id="45134"/>
    <lineage>
        <taxon>Eukaryota</taxon>
        <taxon>Fungi</taxon>
        <taxon>Dikarya</taxon>
        <taxon>Ascomycota</taxon>
        <taxon>Pezizomycotina</taxon>
        <taxon>Dothideomycetes</taxon>
        <taxon>Dothideomycetes incertae sedis</taxon>
        <taxon>Botryosphaeriales</taxon>
        <taxon>Botryosphaeriaceae</taxon>
        <taxon>Neofusicoccum</taxon>
    </lineage>
</organism>
<dbReference type="InterPro" id="IPR050300">
    <property type="entry name" value="GDXG_lipolytic_enzyme"/>
</dbReference>
<keyword evidence="1" id="KW-0378">Hydrolase</keyword>
<keyword evidence="2" id="KW-1133">Transmembrane helix</keyword>
<keyword evidence="5" id="KW-1185">Reference proteome</keyword>
<evidence type="ECO:0000256" key="1">
    <source>
        <dbReference type="ARBA" id="ARBA00022801"/>
    </source>
</evidence>
<dbReference type="InterPro" id="IPR029058">
    <property type="entry name" value="AB_hydrolase_fold"/>
</dbReference>
<evidence type="ECO:0000313" key="5">
    <source>
        <dbReference type="Proteomes" id="UP001521116"/>
    </source>
</evidence>
<dbReference type="Proteomes" id="UP001521116">
    <property type="component" value="Unassembled WGS sequence"/>
</dbReference>
<keyword evidence="2" id="KW-0472">Membrane</keyword>
<gene>
    <name evidence="4" type="ORF">SLS56_009174</name>
</gene>
<feature type="domain" description="Alpha/beta hydrolase fold-3" evidence="3">
    <location>
        <begin position="117"/>
        <end position="343"/>
    </location>
</feature>
<dbReference type="InterPro" id="IPR013094">
    <property type="entry name" value="AB_hydrolase_3"/>
</dbReference>
<evidence type="ECO:0000256" key="2">
    <source>
        <dbReference type="SAM" id="Phobius"/>
    </source>
</evidence>
<dbReference type="EMBL" id="JAJVDC020000150">
    <property type="protein sequence ID" value="KAL1621395.1"/>
    <property type="molecule type" value="Genomic_DNA"/>
</dbReference>
<sequence length="372" mass="40716">MAPRPRTADLRLGFFEKLGLVPIFAAVLGKTFWTALTAKFISKNKRPSSFARLLGYTALRTLLNKNSSRTEQASAPGTEENYLAWCKQANVQPVTETLKDGTNAYWVGSRGAEKVWIYFHGGGYSIPAYVEQFQMLHSLVKDLNDDVPGGIAALVLHYDVAPWAAYPRQLAQAAALLNHVRSALGVPAANIIVGGDSAGGNLTLGLLSHALHPHPDAALVPRVELAPAERLRAAVLISPWASFDTRAASFERNRHRDMLGPAALGRWATLFLGGRPTDPYNEPVDVPAGWWKGLGGVVRDVLFLGGEYEVLLDGILNCAESVRNEWKGEGEVGCVVAEGEAHDSAWVDTLWGFKKEELGMYREMRDWLKTKV</sequence>
<dbReference type="Gene3D" id="3.40.50.1820">
    <property type="entry name" value="alpha/beta hydrolase"/>
    <property type="match status" value="1"/>
</dbReference>
<dbReference type="PANTHER" id="PTHR48081:SF31">
    <property type="entry name" value="STERYL ACETYL HYDROLASE MUG81-RELATED"/>
    <property type="match status" value="1"/>
</dbReference>
<reference evidence="4 5" key="1">
    <citation type="submission" date="2024-02" db="EMBL/GenBank/DDBJ databases">
        <title>De novo assembly and annotation of 12 fungi associated with fruit tree decline syndrome in Ontario, Canada.</title>
        <authorList>
            <person name="Sulman M."/>
            <person name="Ellouze W."/>
            <person name="Ilyukhin E."/>
        </authorList>
    </citation>
    <scope>NUCLEOTIDE SEQUENCE [LARGE SCALE GENOMIC DNA]</scope>
    <source>
        <strain evidence="4 5">M1-105</strain>
    </source>
</reference>
<name>A0ABR3SI10_9PEZI</name>
<dbReference type="PANTHER" id="PTHR48081">
    <property type="entry name" value="AB HYDROLASE SUPERFAMILY PROTEIN C4A8.06C"/>
    <property type="match status" value="1"/>
</dbReference>
<accession>A0ABR3SI10</accession>
<dbReference type="SUPFAM" id="SSF53474">
    <property type="entry name" value="alpha/beta-Hydrolases"/>
    <property type="match status" value="1"/>
</dbReference>
<protein>
    <recommendedName>
        <fullName evidence="3">Alpha/beta hydrolase fold-3 domain-containing protein</fullName>
    </recommendedName>
</protein>
<proteinExistence type="predicted"/>
<keyword evidence="2" id="KW-0812">Transmembrane</keyword>